<sequence length="86" mass="8602">MIAGIGLCAFGTAAFVSGARYAFNLRGATDRALARGSEIRALAAARRGEPGGAAAGPPPWRFRLRAGLVMAGGPPLALLGLVLALG</sequence>
<accession>A0A919BDH9</accession>
<gene>
    <name evidence="2" type="ORF">GCM10017667_10730</name>
</gene>
<dbReference type="Proteomes" id="UP000632849">
    <property type="component" value="Unassembled WGS sequence"/>
</dbReference>
<dbReference type="RefSeq" id="WP_190040938.1">
    <property type="nucleotide sequence ID" value="NZ_BNBE01000001.1"/>
</dbReference>
<evidence type="ECO:0000313" key="2">
    <source>
        <dbReference type="EMBL" id="GHF84445.1"/>
    </source>
</evidence>
<dbReference type="EMBL" id="BNBE01000001">
    <property type="protein sequence ID" value="GHF84445.1"/>
    <property type="molecule type" value="Genomic_DNA"/>
</dbReference>
<keyword evidence="1" id="KW-0812">Transmembrane</keyword>
<name>A0A919BDH9_STRFL</name>
<keyword evidence="1" id="KW-0472">Membrane</keyword>
<proteinExistence type="predicted"/>
<dbReference type="AlphaFoldDB" id="A0A919BDH9"/>
<keyword evidence="1" id="KW-1133">Transmembrane helix</keyword>
<comment type="caution">
    <text evidence="2">The sequence shown here is derived from an EMBL/GenBank/DDBJ whole genome shotgun (WGS) entry which is preliminary data.</text>
</comment>
<reference evidence="2" key="2">
    <citation type="submission" date="2020-09" db="EMBL/GenBank/DDBJ databases">
        <authorList>
            <person name="Sun Q."/>
            <person name="Ohkuma M."/>
        </authorList>
    </citation>
    <scope>NUCLEOTIDE SEQUENCE</scope>
    <source>
        <strain evidence="2">JCM 4122</strain>
    </source>
</reference>
<evidence type="ECO:0008006" key="4">
    <source>
        <dbReference type="Google" id="ProtNLM"/>
    </source>
</evidence>
<evidence type="ECO:0000256" key="1">
    <source>
        <dbReference type="SAM" id="Phobius"/>
    </source>
</evidence>
<organism evidence="2 3">
    <name type="scientific">Streptomyces filamentosus</name>
    <name type="common">Streptomyces roseosporus</name>
    <dbReference type="NCBI Taxonomy" id="67294"/>
    <lineage>
        <taxon>Bacteria</taxon>
        <taxon>Bacillati</taxon>
        <taxon>Actinomycetota</taxon>
        <taxon>Actinomycetes</taxon>
        <taxon>Kitasatosporales</taxon>
        <taxon>Streptomycetaceae</taxon>
        <taxon>Streptomyces</taxon>
    </lineage>
</organism>
<feature type="transmembrane region" description="Helical" evidence="1">
    <location>
        <begin position="66"/>
        <end position="85"/>
    </location>
</feature>
<reference evidence="2" key="1">
    <citation type="journal article" date="2014" name="Int. J. Syst. Evol. Microbiol.">
        <title>Complete genome sequence of Corynebacterium casei LMG S-19264T (=DSM 44701T), isolated from a smear-ripened cheese.</title>
        <authorList>
            <consortium name="US DOE Joint Genome Institute (JGI-PGF)"/>
            <person name="Walter F."/>
            <person name="Albersmeier A."/>
            <person name="Kalinowski J."/>
            <person name="Ruckert C."/>
        </authorList>
    </citation>
    <scope>NUCLEOTIDE SEQUENCE</scope>
    <source>
        <strain evidence="2">JCM 4122</strain>
    </source>
</reference>
<protein>
    <recommendedName>
        <fullName evidence="4">Integral membrane protein</fullName>
    </recommendedName>
</protein>
<keyword evidence="3" id="KW-1185">Reference proteome</keyword>
<evidence type="ECO:0000313" key="3">
    <source>
        <dbReference type="Proteomes" id="UP000632849"/>
    </source>
</evidence>